<dbReference type="Pfam" id="PF00126">
    <property type="entry name" value="HTH_1"/>
    <property type="match status" value="1"/>
</dbReference>
<keyword evidence="4" id="KW-0804">Transcription</keyword>
<dbReference type="RefSeq" id="WP_379908970.1">
    <property type="nucleotide sequence ID" value="NZ_JBHSWE010000001.1"/>
</dbReference>
<accession>A0ABW1ZZD6</accession>
<sequence>MDFQNLYLFVRVVERGSYIAAATELQIPTSTLSRRIQQLEEDLGYKLLYRSARKLSLTEAGRLFYNRCHSLYADLVDATSGIDSELTSPSGKLKITAPVSLANELLNPWFFEFMTEHPGIELDLMLLNRNIDLKDEGVDIAFRIGEIGIPDWISRPLFSSRFCLCASPDLVERLGMPASLEDLARYPIIASRRSPSWIFTDREGTSHELQIRPRLIFDELRTAADAVAAGIGIANLPHYVVDDALEKQRLVSLLPDYRPQSREVQMLYPHRKYLPAKVRLFIDFIMERIEGYRGDEASG</sequence>
<dbReference type="Pfam" id="PF03466">
    <property type="entry name" value="LysR_substrate"/>
    <property type="match status" value="1"/>
</dbReference>
<evidence type="ECO:0000313" key="6">
    <source>
        <dbReference type="EMBL" id="MFC6670464.1"/>
    </source>
</evidence>
<evidence type="ECO:0000313" key="7">
    <source>
        <dbReference type="Proteomes" id="UP001596422"/>
    </source>
</evidence>
<evidence type="ECO:0000256" key="2">
    <source>
        <dbReference type="ARBA" id="ARBA00023015"/>
    </source>
</evidence>
<evidence type="ECO:0000256" key="4">
    <source>
        <dbReference type="ARBA" id="ARBA00023163"/>
    </source>
</evidence>
<dbReference type="InterPro" id="IPR058163">
    <property type="entry name" value="LysR-type_TF_proteobact-type"/>
</dbReference>
<keyword evidence="7" id="KW-1185">Reference proteome</keyword>
<keyword evidence="2" id="KW-0805">Transcription regulation</keyword>
<dbReference type="Proteomes" id="UP001596422">
    <property type="component" value="Unassembled WGS sequence"/>
</dbReference>
<comment type="caution">
    <text evidence="6">The sequence shown here is derived from an EMBL/GenBank/DDBJ whole genome shotgun (WGS) entry which is preliminary data.</text>
</comment>
<dbReference type="PANTHER" id="PTHR30537">
    <property type="entry name" value="HTH-TYPE TRANSCRIPTIONAL REGULATOR"/>
    <property type="match status" value="1"/>
</dbReference>
<proteinExistence type="inferred from homology"/>
<protein>
    <submittedName>
        <fullName evidence="6">LysR family transcriptional regulator</fullName>
    </submittedName>
</protein>
<organism evidence="6 7">
    <name type="scientific">Marinobacterium aestuariivivens</name>
    <dbReference type="NCBI Taxonomy" id="1698799"/>
    <lineage>
        <taxon>Bacteria</taxon>
        <taxon>Pseudomonadati</taxon>
        <taxon>Pseudomonadota</taxon>
        <taxon>Gammaproteobacteria</taxon>
        <taxon>Oceanospirillales</taxon>
        <taxon>Oceanospirillaceae</taxon>
        <taxon>Marinobacterium</taxon>
    </lineage>
</organism>
<dbReference type="SUPFAM" id="SSF53850">
    <property type="entry name" value="Periplasmic binding protein-like II"/>
    <property type="match status" value="1"/>
</dbReference>
<dbReference type="CDD" id="cd08422">
    <property type="entry name" value="PBP2_CrgA_like"/>
    <property type="match status" value="1"/>
</dbReference>
<evidence type="ECO:0000259" key="5">
    <source>
        <dbReference type="PROSITE" id="PS50931"/>
    </source>
</evidence>
<evidence type="ECO:0000256" key="3">
    <source>
        <dbReference type="ARBA" id="ARBA00023125"/>
    </source>
</evidence>
<dbReference type="PROSITE" id="PS50931">
    <property type="entry name" value="HTH_LYSR"/>
    <property type="match status" value="1"/>
</dbReference>
<gene>
    <name evidence="6" type="ORF">ACFQDL_10475</name>
</gene>
<dbReference type="InterPro" id="IPR000847">
    <property type="entry name" value="LysR_HTH_N"/>
</dbReference>
<keyword evidence="3" id="KW-0238">DNA-binding</keyword>
<reference evidence="7" key="1">
    <citation type="journal article" date="2019" name="Int. J. Syst. Evol. Microbiol.">
        <title>The Global Catalogue of Microorganisms (GCM) 10K type strain sequencing project: providing services to taxonomists for standard genome sequencing and annotation.</title>
        <authorList>
            <consortium name="The Broad Institute Genomics Platform"/>
            <consortium name="The Broad Institute Genome Sequencing Center for Infectious Disease"/>
            <person name="Wu L."/>
            <person name="Ma J."/>
        </authorList>
    </citation>
    <scope>NUCLEOTIDE SEQUENCE [LARGE SCALE GENOMIC DNA]</scope>
    <source>
        <strain evidence="7">NBRC 111756</strain>
    </source>
</reference>
<dbReference type="InterPro" id="IPR005119">
    <property type="entry name" value="LysR_subst-bd"/>
</dbReference>
<feature type="domain" description="HTH lysR-type" evidence="5">
    <location>
        <begin position="1"/>
        <end position="58"/>
    </location>
</feature>
<dbReference type="InterPro" id="IPR036390">
    <property type="entry name" value="WH_DNA-bd_sf"/>
</dbReference>
<dbReference type="Gene3D" id="3.40.190.290">
    <property type="match status" value="1"/>
</dbReference>
<dbReference type="EMBL" id="JBHSWE010000001">
    <property type="protein sequence ID" value="MFC6670464.1"/>
    <property type="molecule type" value="Genomic_DNA"/>
</dbReference>
<dbReference type="InterPro" id="IPR036388">
    <property type="entry name" value="WH-like_DNA-bd_sf"/>
</dbReference>
<evidence type="ECO:0000256" key="1">
    <source>
        <dbReference type="ARBA" id="ARBA00009437"/>
    </source>
</evidence>
<comment type="similarity">
    <text evidence="1">Belongs to the LysR transcriptional regulatory family.</text>
</comment>
<dbReference type="SUPFAM" id="SSF46785">
    <property type="entry name" value="Winged helix' DNA-binding domain"/>
    <property type="match status" value="1"/>
</dbReference>
<dbReference type="PANTHER" id="PTHR30537:SF68">
    <property type="entry name" value="TRANSCRIPTIONAL REGULATOR-RELATED"/>
    <property type="match status" value="1"/>
</dbReference>
<dbReference type="Gene3D" id="1.10.10.10">
    <property type="entry name" value="Winged helix-like DNA-binding domain superfamily/Winged helix DNA-binding domain"/>
    <property type="match status" value="1"/>
</dbReference>
<name>A0ABW1ZZD6_9GAMM</name>